<accession>A0A927EZ44</accession>
<reference evidence="1" key="1">
    <citation type="submission" date="2020-09" db="EMBL/GenBank/DDBJ databases">
        <title>Secondary metabolite and genome analysis of marine Streptomyces chumphonensis KK1-2T.</title>
        <authorList>
            <person name="Phongsopitanun W."/>
            <person name="Kanchanasin P."/>
            <person name="Pittayakhajonwut P."/>
            <person name="Suwanborirux K."/>
            <person name="Tanasupawat S."/>
        </authorList>
    </citation>
    <scope>NUCLEOTIDE SEQUENCE</scope>
    <source>
        <strain evidence="1">KK1-2</strain>
    </source>
</reference>
<gene>
    <name evidence="1" type="ORF">IF129_13865</name>
</gene>
<dbReference type="AlphaFoldDB" id="A0A927EZ44"/>
<evidence type="ECO:0000313" key="2">
    <source>
        <dbReference type="Proteomes" id="UP000632289"/>
    </source>
</evidence>
<evidence type="ECO:0000313" key="1">
    <source>
        <dbReference type="EMBL" id="MBD3932634.1"/>
    </source>
</evidence>
<dbReference type="EMBL" id="JACXYU010000006">
    <property type="protein sequence ID" value="MBD3932634.1"/>
    <property type="molecule type" value="Genomic_DNA"/>
</dbReference>
<dbReference type="RefSeq" id="WP_191209934.1">
    <property type="nucleotide sequence ID" value="NZ_BAABKL010000014.1"/>
</dbReference>
<proteinExistence type="predicted"/>
<name>A0A927EZ44_9ACTN</name>
<keyword evidence="2" id="KW-1185">Reference proteome</keyword>
<protein>
    <submittedName>
        <fullName evidence="1">Uncharacterized protein</fullName>
    </submittedName>
</protein>
<organism evidence="1 2">
    <name type="scientific">Streptomyces chumphonensis</name>
    <dbReference type="NCBI Taxonomy" id="1214925"/>
    <lineage>
        <taxon>Bacteria</taxon>
        <taxon>Bacillati</taxon>
        <taxon>Actinomycetota</taxon>
        <taxon>Actinomycetes</taxon>
        <taxon>Kitasatosporales</taxon>
        <taxon>Streptomycetaceae</taxon>
        <taxon>Streptomyces</taxon>
    </lineage>
</organism>
<comment type="caution">
    <text evidence="1">The sequence shown here is derived from an EMBL/GenBank/DDBJ whole genome shotgun (WGS) entry which is preliminary data.</text>
</comment>
<dbReference type="Proteomes" id="UP000632289">
    <property type="component" value="Unassembled WGS sequence"/>
</dbReference>
<sequence>MDEKRRPEPGTVRGALLIPLPSGVAQTRGGRGLLVDSTAAPNAVPRFLGALLARSSRALLSTATVLRRRRPDYRFKPYRMASG</sequence>